<dbReference type="Gene3D" id="3.40.50.300">
    <property type="entry name" value="P-loop containing nucleotide triphosphate hydrolases"/>
    <property type="match status" value="1"/>
</dbReference>
<keyword evidence="13" id="KW-1185">Reference proteome</keyword>
<dbReference type="CDD" id="cd18138">
    <property type="entry name" value="HLD_clamp_pol_III_delta"/>
    <property type="match status" value="1"/>
</dbReference>
<evidence type="ECO:0000313" key="13">
    <source>
        <dbReference type="Proteomes" id="UP000644693"/>
    </source>
</evidence>
<dbReference type="Proteomes" id="UP000644693">
    <property type="component" value="Unassembled WGS sequence"/>
</dbReference>
<dbReference type="GO" id="GO:0003887">
    <property type="term" value="F:DNA-directed DNA polymerase activity"/>
    <property type="evidence" value="ECO:0007669"/>
    <property type="project" value="UniProtKB-UniRule"/>
</dbReference>
<dbReference type="InterPro" id="IPR010372">
    <property type="entry name" value="DNA_pol3_delta_N"/>
</dbReference>
<dbReference type="GO" id="GO:0009360">
    <property type="term" value="C:DNA polymerase III complex"/>
    <property type="evidence" value="ECO:0007669"/>
    <property type="project" value="UniProtKB-UniRule"/>
</dbReference>
<evidence type="ECO:0000256" key="1">
    <source>
        <dbReference type="ARBA" id="ARBA00012417"/>
    </source>
</evidence>
<evidence type="ECO:0000256" key="6">
    <source>
        <dbReference type="ARBA" id="ARBA00022932"/>
    </source>
</evidence>
<evidence type="ECO:0000256" key="9">
    <source>
        <dbReference type="NCBIfam" id="TIGR01128"/>
    </source>
</evidence>
<dbReference type="SUPFAM" id="SSF52540">
    <property type="entry name" value="P-loop containing nucleoside triphosphate hydrolases"/>
    <property type="match status" value="1"/>
</dbReference>
<dbReference type="NCBIfam" id="TIGR01128">
    <property type="entry name" value="holA"/>
    <property type="match status" value="1"/>
</dbReference>
<comment type="caution">
    <text evidence="12">The sequence shown here is derived from an EMBL/GenBank/DDBJ whole genome shotgun (WGS) entry which is preliminary data.</text>
</comment>
<evidence type="ECO:0000256" key="7">
    <source>
        <dbReference type="ARBA" id="ARBA00034754"/>
    </source>
</evidence>
<proteinExistence type="inferred from homology"/>
<protein>
    <recommendedName>
        <fullName evidence="2 9">DNA polymerase III subunit delta</fullName>
        <ecNumber evidence="1 9">2.7.7.7</ecNumber>
    </recommendedName>
</protein>
<reference evidence="12" key="1">
    <citation type="journal article" date="2014" name="Int. J. Syst. Evol. Microbiol.">
        <title>Complete genome sequence of Corynebacterium casei LMG S-19264T (=DSM 44701T), isolated from a smear-ripened cheese.</title>
        <authorList>
            <consortium name="US DOE Joint Genome Institute (JGI-PGF)"/>
            <person name="Walter F."/>
            <person name="Albersmeier A."/>
            <person name="Kalinowski J."/>
            <person name="Ruckert C."/>
        </authorList>
    </citation>
    <scope>NUCLEOTIDE SEQUENCE</scope>
    <source>
        <strain evidence="12">KCTC 23430</strain>
    </source>
</reference>
<keyword evidence="5" id="KW-0235">DNA replication</keyword>
<keyword evidence="3" id="KW-0808">Transferase</keyword>
<evidence type="ECO:0000259" key="10">
    <source>
        <dbReference type="Pfam" id="PF06144"/>
    </source>
</evidence>
<reference evidence="12" key="2">
    <citation type="submission" date="2020-09" db="EMBL/GenBank/DDBJ databases">
        <authorList>
            <person name="Sun Q."/>
            <person name="Kim S."/>
        </authorList>
    </citation>
    <scope>NUCLEOTIDE SEQUENCE</scope>
    <source>
        <strain evidence="12">KCTC 23430</strain>
    </source>
</reference>
<keyword evidence="6" id="KW-0239">DNA-directed DNA polymerase</keyword>
<dbReference type="PANTHER" id="PTHR34388">
    <property type="entry name" value="DNA POLYMERASE III SUBUNIT DELTA"/>
    <property type="match status" value="1"/>
</dbReference>
<dbReference type="GO" id="GO:0006261">
    <property type="term" value="P:DNA-templated DNA replication"/>
    <property type="evidence" value="ECO:0007669"/>
    <property type="project" value="TreeGrafter"/>
</dbReference>
<sequence length="346" mass="37625">MQLYPEKLAAHLKQQLLPVYLISGEETLLVQECADAVRAAARDAGCTDREVIDAGERGFDWQSILENAGSMSLFAERRLLEIRLPSGKPGAEGSKALLAYLEIAAPEDVLLIVAGKIDKQSTSSKWYKALNAAGATLQLWPIGANELPRWLQQRVMAAGMQIDRDAVQLLAERVEGNLLAAVQEVEKLKLLANDGKITAETVNEGVLHSARYNLFDTVDTALAGKARDSLRKLQGLRGEGTAPPVVLWALAKDIRLLFDARQDCEQGHNPQQALNARRVWKNRMGLMQSALERHDAASLNQLLQQLMAADASVKGYGAGDGWQHLENLVLALATGSPATSPQRSPA</sequence>
<organism evidence="12 13">
    <name type="scientific">Parahalioglobus pacificus</name>
    <dbReference type="NCBI Taxonomy" id="930806"/>
    <lineage>
        <taxon>Bacteria</taxon>
        <taxon>Pseudomonadati</taxon>
        <taxon>Pseudomonadota</taxon>
        <taxon>Gammaproteobacteria</taxon>
        <taxon>Cellvibrionales</taxon>
        <taxon>Halieaceae</taxon>
        <taxon>Parahalioglobus</taxon>
    </lineage>
</organism>
<dbReference type="GO" id="GO:0003677">
    <property type="term" value="F:DNA binding"/>
    <property type="evidence" value="ECO:0007669"/>
    <property type="project" value="InterPro"/>
</dbReference>
<evidence type="ECO:0000313" key="12">
    <source>
        <dbReference type="EMBL" id="GHD24981.1"/>
    </source>
</evidence>
<comment type="catalytic activity">
    <reaction evidence="8">
        <text>DNA(n) + a 2'-deoxyribonucleoside 5'-triphosphate = DNA(n+1) + diphosphate</text>
        <dbReference type="Rhea" id="RHEA:22508"/>
        <dbReference type="Rhea" id="RHEA-COMP:17339"/>
        <dbReference type="Rhea" id="RHEA-COMP:17340"/>
        <dbReference type="ChEBI" id="CHEBI:33019"/>
        <dbReference type="ChEBI" id="CHEBI:61560"/>
        <dbReference type="ChEBI" id="CHEBI:173112"/>
        <dbReference type="EC" id="2.7.7.7"/>
    </reaction>
</comment>
<feature type="domain" description="DNA polymerase III delta N-terminal" evidence="10">
    <location>
        <begin position="20"/>
        <end position="132"/>
    </location>
</feature>
<name>A0A918XCK9_9GAMM</name>
<dbReference type="SUPFAM" id="SSF48019">
    <property type="entry name" value="post-AAA+ oligomerization domain-like"/>
    <property type="match status" value="1"/>
</dbReference>
<dbReference type="Gene3D" id="1.10.8.60">
    <property type="match status" value="1"/>
</dbReference>
<dbReference type="PANTHER" id="PTHR34388:SF1">
    <property type="entry name" value="DNA POLYMERASE III SUBUNIT DELTA"/>
    <property type="match status" value="1"/>
</dbReference>
<dbReference type="RefSeq" id="WP_189474040.1">
    <property type="nucleotide sequence ID" value="NZ_BMYM01000001.1"/>
</dbReference>
<comment type="similarity">
    <text evidence="7">Belongs to the DNA polymerase HolA subunit family.</text>
</comment>
<dbReference type="Pfam" id="PF06144">
    <property type="entry name" value="DNA_pol3_delta"/>
    <property type="match status" value="1"/>
</dbReference>
<dbReference type="InterPro" id="IPR005790">
    <property type="entry name" value="DNA_polIII_delta"/>
</dbReference>
<dbReference type="EC" id="2.7.7.7" evidence="1 9"/>
<dbReference type="InterPro" id="IPR008921">
    <property type="entry name" value="DNA_pol3_clamp-load_cplx_C"/>
</dbReference>
<evidence type="ECO:0000256" key="8">
    <source>
        <dbReference type="ARBA" id="ARBA00049244"/>
    </source>
</evidence>
<dbReference type="Gene3D" id="1.20.272.10">
    <property type="match status" value="1"/>
</dbReference>
<evidence type="ECO:0000256" key="4">
    <source>
        <dbReference type="ARBA" id="ARBA00022695"/>
    </source>
</evidence>
<accession>A0A918XCK9</accession>
<feature type="domain" description="DNA polymerase III subunit delta C-terminal" evidence="11">
    <location>
        <begin position="215"/>
        <end position="333"/>
    </location>
</feature>
<dbReference type="EMBL" id="BMYM01000001">
    <property type="protein sequence ID" value="GHD24981.1"/>
    <property type="molecule type" value="Genomic_DNA"/>
</dbReference>
<evidence type="ECO:0000259" key="11">
    <source>
        <dbReference type="Pfam" id="PF14840"/>
    </source>
</evidence>
<evidence type="ECO:0000256" key="2">
    <source>
        <dbReference type="ARBA" id="ARBA00017703"/>
    </source>
</evidence>
<evidence type="ECO:0000256" key="3">
    <source>
        <dbReference type="ARBA" id="ARBA00022679"/>
    </source>
</evidence>
<dbReference type="InterPro" id="IPR032780">
    <property type="entry name" value="DNA_pol3_delt_C"/>
</dbReference>
<dbReference type="AlphaFoldDB" id="A0A918XCK9"/>
<gene>
    <name evidence="12" type="primary">holA</name>
    <name evidence="12" type="ORF">GCM10007053_00220</name>
</gene>
<dbReference type="InterPro" id="IPR027417">
    <property type="entry name" value="P-loop_NTPase"/>
</dbReference>
<evidence type="ECO:0000256" key="5">
    <source>
        <dbReference type="ARBA" id="ARBA00022705"/>
    </source>
</evidence>
<dbReference type="Pfam" id="PF14840">
    <property type="entry name" value="DNA_pol3_delt_C"/>
    <property type="match status" value="1"/>
</dbReference>
<keyword evidence="4" id="KW-0548">Nucleotidyltransferase</keyword>